<accession>A0A927PG90</accession>
<dbReference type="PANTHER" id="PTHR33514:SF13">
    <property type="entry name" value="PROTEIN ABCI12, CHLOROPLASTIC"/>
    <property type="match status" value="1"/>
</dbReference>
<dbReference type="InterPro" id="IPR003339">
    <property type="entry name" value="ABC/ECF_trnsptr_transmembrane"/>
</dbReference>
<keyword evidence="7" id="KW-1185">Reference proteome</keyword>
<dbReference type="Pfam" id="PF02361">
    <property type="entry name" value="CbiQ"/>
    <property type="match status" value="1"/>
</dbReference>
<evidence type="ECO:0000313" key="6">
    <source>
        <dbReference type="EMBL" id="MBD8080628.1"/>
    </source>
</evidence>
<sequence length="205" mass="20933">MSRADRSTPGTFRPGTSVLHRASAGAKLLGLLVASAALLAFSGPVAVGVSVLVVAALYAAAGVGPGVAWEQVRPLRVVAPVLVVVQWLTLGPSAAVVLSTRLVALVALAGLVLVTTRTTAVLAAIERGLGPLRHVGVDVGRLALLLALAVRSVPVVTALSARVRDACRARGREHDVRAYAVPLVVGALRQADALGDALRARGFDD</sequence>
<dbReference type="RefSeq" id="WP_191830197.1">
    <property type="nucleotide sequence ID" value="NZ_JACYHB010000017.1"/>
</dbReference>
<dbReference type="Proteomes" id="UP000610846">
    <property type="component" value="Unassembled WGS sequence"/>
</dbReference>
<organism evidence="6 7">
    <name type="scientific">Cellulosimicrobium arenosum</name>
    <dbReference type="NCBI Taxonomy" id="2708133"/>
    <lineage>
        <taxon>Bacteria</taxon>
        <taxon>Bacillati</taxon>
        <taxon>Actinomycetota</taxon>
        <taxon>Actinomycetes</taxon>
        <taxon>Micrococcales</taxon>
        <taxon>Promicromonosporaceae</taxon>
        <taxon>Cellulosimicrobium</taxon>
    </lineage>
</organism>
<dbReference type="AlphaFoldDB" id="A0A927PG90"/>
<comment type="subcellular location">
    <subcellularLocation>
        <location evidence="1">Membrane</location>
        <topology evidence="1">Multi-pass membrane protein</topology>
    </subcellularLocation>
</comment>
<proteinExistence type="predicted"/>
<feature type="transmembrane region" description="Helical" evidence="5">
    <location>
        <begin position="28"/>
        <end position="61"/>
    </location>
</feature>
<evidence type="ECO:0000256" key="2">
    <source>
        <dbReference type="ARBA" id="ARBA00022692"/>
    </source>
</evidence>
<feature type="transmembrane region" description="Helical" evidence="5">
    <location>
        <begin position="102"/>
        <end position="122"/>
    </location>
</feature>
<evidence type="ECO:0000256" key="3">
    <source>
        <dbReference type="ARBA" id="ARBA00022989"/>
    </source>
</evidence>
<evidence type="ECO:0000256" key="5">
    <source>
        <dbReference type="SAM" id="Phobius"/>
    </source>
</evidence>
<dbReference type="EMBL" id="JACYHB010000017">
    <property type="protein sequence ID" value="MBD8080628.1"/>
    <property type="molecule type" value="Genomic_DNA"/>
</dbReference>
<reference evidence="6" key="1">
    <citation type="journal article" date="2018" name="Curr. Microbiol.">
        <title>Cellulosimicrobium arenosum sp. nov., Isolated from Marine Sediment Sand.</title>
        <authorList>
            <person name="Oh M."/>
            <person name="Kim J.H."/>
            <person name="Yoon J.H."/>
            <person name="Schumann P."/>
            <person name="Kim W."/>
        </authorList>
    </citation>
    <scope>NUCLEOTIDE SEQUENCE</scope>
    <source>
        <strain evidence="6">KCTC 49039</strain>
    </source>
</reference>
<gene>
    <name evidence="6" type="ORF">IF651_16400</name>
</gene>
<keyword evidence="3 5" id="KW-1133">Transmembrane helix</keyword>
<evidence type="ECO:0000256" key="1">
    <source>
        <dbReference type="ARBA" id="ARBA00004141"/>
    </source>
</evidence>
<evidence type="ECO:0000313" key="7">
    <source>
        <dbReference type="Proteomes" id="UP000610846"/>
    </source>
</evidence>
<dbReference type="CDD" id="cd16914">
    <property type="entry name" value="EcfT"/>
    <property type="match status" value="1"/>
</dbReference>
<dbReference type="GO" id="GO:0005886">
    <property type="term" value="C:plasma membrane"/>
    <property type="evidence" value="ECO:0007669"/>
    <property type="project" value="TreeGrafter"/>
</dbReference>
<evidence type="ECO:0000256" key="4">
    <source>
        <dbReference type="ARBA" id="ARBA00023136"/>
    </source>
</evidence>
<dbReference type="PANTHER" id="PTHR33514">
    <property type="entry name" value="PROTEIN ABCI12, CHLOROPLASTIC"/>
    <property type="match status" value="1"/>
</dbReference>
<comment type="caution">
    <text evidence="6">The sequence shown here is derived from an EMBL/GenBank/DDBJ whole genome shotgun (WGS) entry which is preliminary data.</text>
</comment>
<protein>
    <submittedName>
        <fullName evidence="6">Energy-coupling factor transporter transmembrane protein EcfT</fullName>
    </submittedName>
</protein>
<reference evidence="6" key="2">
    <citation type="submission" date="2020-09" db="EMBL/GenBank/DDBJ databases">
        <authorList>
            <person name="Yu Y."/>
        </authorList>
    </citation>
    <scope>NUCLEOTIDE SEQUENCE</scope>
    <source>
        <strain evidence="6">KCTC 49039</strain>
    </source>
</reference>
<name>A0A927PG90_9MICO</name>
<keyword evidence="4 5" id="KW-0472">Membrane</keyword>
<feature type="transmembrane region" description="Helical" evidence="5">
    <location>
        <begin position="142"/>
        <end position="163"/>
    </location>
</feature>
<keyword evidence="2 5" id="KW-0812">Transmembrane</keyword>
<feature type="transmembrane region" description="Helical" evidence="5">
    <location>
        <begin position="73"/>
        <end position="90"/>
    </location>
</feature>